<feature type="transmembrane region" description="Helical" evidence="1">
    <location>
        <begin position="137"/>
        <end position="155"/>
    </location>
</feature>
<keyword evidence="1" id="KW-1133">Transmembrane helix</keyword>
<dbReference type="RefSeq" id="WP_075061914.1">
    <property type="nucleotide sequence ID" value="NZ_LGCL01000016.1"/>
</dbReference>
<accession>A0A0P6XU54</accession>
<sequence>MGPVSNKNRLQIQPDWLASGLLLVLALVFFSPYLLARDPVLIFPQSNLGTDLTREVWPNAVYLSQAFHQSGEIALWRPFLLSGSPMAGHPVIPLAYLPYWLVMALPPARGLALLATLHVWWAGMGIFFLLRRHFSLGAVSAFIGAVIFSHAPKWIAHLSGGHWPLLYAVAWWPWAWLGMMRYQQTRKFQWLLASGWAIGLMAATDLRILYICLLSLAVWSVSTFQKPAGNWMKATATAWLCAGTLSLLVAAPQILPFLELLNQSNRGGLSIAEAGFSSLPPALILGSFFPPDVQFPEWFVYPGIGAMVLTGAGWAKGWHAEERRWAWAGLTGAALALGTHTPLYALVYRLIPGVSMLRVPARWWIVVLFALAILSAKGTEKWLANQPWKWRRFQFFSLGMTAILVSAAILRQIKPDLFPFEARFPALFFIGFIVLLWMAPQHCRIALVGLLVIAAQWSASLPLIRPYAVEAISQEDPVAEFLQRAAQTGERSFAPYSGLQYQKWVNPALRTADGYDSFLLAGYAGLVQAASGCGYEGYAVSAPAAQTQPDALRACPTPQPNLSLLRILNVRYLVLPEDKAWNGASPVLRVNGELVYDLRTPMGEFWSVSSAKLTSAQTCIEAIAQTDLTQTALTESKVEPSILGTIQILRWERGVNDARVWTRANQTALLVRSEAWAPGWKAYIDGNETELLRVNCALQGVIVPAGEHIIEFIYQPFGWICGWGGFSAAVITTLITLWLKRKTQFFATLL</sequence>
<feature type="transmembrane region" description="Helical" evidence="1">
    <location>
        <begin position="445"/>
        <end position="464"/>
    </location>
</feature>
<reference evidence="2 3" key="1">
    <citation type="submission" date="2015-07" db="EMBL/GenBank/DDBJ databases">
        <title>Genome sequence of Ornatilinea apprima DSM 23815.</title>
        <authorList>
            <person name="Hemp J."/>
            <person name="Ward L.M."/>
            <person name="Pace L.A."/>
            <person name="Fischer W.W."/>
        </authorList>
    </citation>
    <scope>NUCLEOTIDE SEQUENCE [LARGE SCALE GENOMIC DNA]</scope>
    <source>
        <strain evidence="2 3">P3M-1</strain>
    </source>
</reference>
<evidence type="ECO:0008006" key="4">
    <source>
        <dbReference type="Google" id="ProtNLM"/>
    </source>
</evidence>
<dbReference type="PANTHER" id="PTHR38454">
    <property type="entry name" value="INTEGRAL MEMBRANE PROTEIN-RELATED"/>
    <property type="match status" value="1"/>
</dbReference>
<evidence type="ECO:0000256" key="1">
    <source>
        <dbReference type="SAM" id="Phobius"/>
    </source>
</evidence>
<gene>
    <name evidence="2" type="ORF">ADN00_05200</name>
</gene>
<feature type="transmembrane region" description="Helical" evidence="1">
    <location>
        <begin position="392"/>
        <end position="410"/>
    </location>
</feature>
<dbReference type="STRING" id="1134406.ADN00_05200"/>
<proteinExistence type="predicted"/>
<organism evidence="2 3">
    <name type="scientific">Ornatilinea apprima</name>
    <dbReference type="NCBI Taxonomy" id="1134406"/>
    <lineage>
        <taxon>Bacteria</taxon>
        <taxon>Bacillati</taxon>
        <taxon>Chloroflexota</taxon>
        <taxon>Anaerolineae</taxon>
        <taxon>Anaerolineales</taxon>
        <taxon>Anaerolineaceae</taxon>
        <taxon>Ornatilinea</taxon>
    </lineage>
</organism>
<keyword evidence="1" id="KW-0472">Membrane</keyword>
<feature type="transmembrane region" description="Helical" evidence="1">
    <location>
        <begin position="717"/>
        <end position="739"/>
    </location>
</feature>
<protein>
    <recommendedName>
        <fullName evidence="4">Membrane protein 6-pyruvoyl-tetrahydropterin synthase-related domain-containing protein</fullName>
    </recommendedName>
</protein>
<dbReference type="Proteomes" id="UP000050417">
    <property type="component" value="Unassembled WGS sequence"/>
</dbReference>
<dbReference type="EMBL" id="LGCL01000016">
    <property type="protein sequence ID" value="KPL78656.1"/>
    <property type="molecule type" value="Genomic_DNA"/>
</dbReference>
<evidence type="ECO:0000313" key="3">
    <source>
        <dbReference type="Proteomes" id="UP000050417"/>
    </source>
</evidence>
<evidence type="ECO:0000313" key="2">
    <source>
        <dbReference type="EMBL" id="KPL78656.1"/>
    </source>
</evidence>
<dbReference type="OrthoDB" id="134970at2"/>
<comment type="caution">
    <text evidence="2">The sequence shown here is derived from an EMBL/GenBank/DDBJ whole genome shotgun (WGS) entry which is preliminary data.</text>
</comment>
<feature type="transmembrane region" description="Helical" evidence="1">
    <location>
        <begin position="267"/>
        <end position="286"/>
    </location>
</feature>
<feature type="transmembrane region" description="Helical" evidence="1">
    <location>
        <begin position="363"/>
        <end position="380"/>
    </location>
</feature>
<keyword evidence="3" id="KW-1185">Reference proteome</keyword>
<feature type="transmembrane region" description="Helical" evidence="1">
    <location>
        <begin position="422"/>
        <end position="438"/>
    </location>
</feature>
<dbReference type="AlphaFoldDB" id="A0A0P6XU54"/>
<feature type="transmembrane region" description="Helical" evidence="1">
    <location>
        <begin position="16"/>
        <end position="36"/>
    </location>
</feature>
<feature type="transmembrane region" description="Helical" evidence="1">
    <location>
        <begin position="327"/>
        <end position="351"/>
    </location>
</feature>
<feature type="transmembrane region" description="Helical" evidence="1">
    <location>
        <begin position="298"/>
        <end position="315"/>
    </location>
</feature>
<feature type="transmembrane region" description="Helical" evidence="1">
    <location>
        <begin position="161"/>
        <end position="178"/>
    </location>
</feature>
<keyword evidence="1" id="KW-0812">Transmembrane</keyword>
<feature type="transmembrane region" description="Helical" evidence="1">
    <location>
        <begin position="190"/>
        <end position="216"/>
    </location>
</feature>
<name>A0A0P6XU54_9CHLR</name>
<dbReference type="InterPro" id="IPR018580">
    <property type="entry name" value="Uncharacterised_YfhO"/>
</dbReference>
<dbReference type="PANTHER" id="PTHR38454:SF1">
    <property type="entry name" value="INTEGRAL MEMBRANE PROTEIN"/>
    <property type="match status" value="1"/>
</dbReference>
<feature type="transmembrane region" description="Helical" evidence="1">
    <location>
        <begin position="236"/>
        <end position="255"/>
    </location>
</feature>